<feature type="domain" description="F-box" evidence="1">
    <location>
        <begin position="9"/>
        <end position="46"/>
    </location>
</feature>
<dbReference type="InterPro" id="IPR036047">
    <property type="entry name" value="F-box-like_dom_sf"/>
</dbReference>
<dbReference type="InterPro" id="IPR001810">
    <property type="entry name" value="F-box_dom"/>
</dbReference>
<dbReference type="Proteomes" id="UP001194696">
    <property type="component" value="Unassembled WGS sequence"/>
</dbReference>
<proteinExistence type="predicted"/>
<evidence type="ECO:0000259" key="1">
    <source>
        <dbReference type="Pfam" id="PF12937"/>
    </source>
</evidence>
<gene>
    <name evidence="2" type="ORF">BGZ96_004229</name>
</gene>
<sequence>MTNALMMPDILNAIAIHLDPPNLLACVQVCSLWHQTLLSVLWHTIDDRKYAWPTILRLYESEESLGEEDEAWLRGIFSKHGHLIRHFTITWKILIDITSESDCSCNNVQILSTFDVSENITEEEELEERWLSNQIMGQAATKYRPGNPTAQMGRTLSPIFEGMLEPLKANDRTPDQQKRDWETVQRFWMLVQQNPSLRSLRLDEGLNRLTRSLSMRSWGHWYNSLNLRTMLLLLTDTDF</sequence>
<name>A0ABQ7KHX7_9FUNG</name>
<keyword evidence="3" id="KW-1185">Reference proteome</keyword>
<evidence type="ECO:0000313" key="2">
    <source>
        <dbReference type="EMBL" id="KAG0298922.1"/>
    </source>
</evidence>
<evidence type="ECO:0000313" key="3">
    <source>
        <dbReference type="Proteomes" id="UP001194696"/>
    </source>
</evidence>
<dbReference type="Gene3D" id="1.20.1280.50">
    <property type="match status" value="1"/>
</dbReference>
<accession>A0ABQ7KHX7</accession>
<reference evidence="2 3" key="1">
    <citation type="journal article" date="2020" name="Fungal Divers.">
        <title>Resolving the Mortierellaceae phylogeny through synthesis of multi-gene phylogenetics and phylogenomics.</title>
        <authorList>
            <person name="Vandepol N."/>
            <person name="Liber J."/>
            <person name="Desiro A."/>
            <person name="Na H."/>
            <person name="Kennedy M."/>
            <person name="Barry K."/>
            <person name="Grigoriev I.V."/>
            <person name="Miller A.N."/>
            <person name="O'Donnell K."/>
            <person name="Stajich J.E."/>
            <person name="Bonito G."/>
        </authorList>
    </citation>
    <scope>NUCLEOTIDE SEQUENCE [LARGE SCALE GENOMIC DNA]</scope>
    <source>
        <strain evidence="2 3">AD045</strain>
    </source>
</reference>
<dbReference type="Pfam" id="PF12937">
    <property type="entry name" value="F-box-like"/>
    <property type="match status" value="1"/>
</dbReference>
<organism evidence="2 3">
    <name type="scientific">Linnemannia gamsii</name>
    <dbReference type="NCBI Taxonomy" id="64522"/>
    <lineage>
        <taxon>Eukaryota</taxon>
        <taxon>Fungi</taxon>
        <taxon>Fungi incertae sedis</taxon>
        <taxon>Mucoromycota</taxon>
        <taxon>Mortierellomycotina</taxon>
        <taxon>Mortierellomycetes</taxon>
        <taxon>Mortierellales</taxon>
        <taxon>Mortierellaceae</taxon>
        <taxon>Linnemannia</taxon>
    </lineage>
</organism>
<dbReference type="SUPFAM" id="SSF81383">
    <property type="entry name" value="F-box domain"/>
    <property type="match status" value="1"/>
</dbReference>
<comment type="caution">
    <text evidence="2">The sequence shown here is derived from an EMBL/GenBank/DDBJ whole genome shotgun (WGS) entry which is preliminary data.</text>
</comment>
<dbReference type="EMBL" id="JAAAIM010000002">
    <property type="protein sequence ID" value="KAG0298922.1"/>
    <property type="molecule type" value="Genomic_DNA"/>
</dbReference>
<protein>
    <recommendedName>
        <fullName evidence="1">F-box domain-containing protein</fullName>
    </recommendedName>
</protein>